<dbReference type="OrthoDB" id="27456at10239"/>
<dbReference type="SMART" id="SM00530">
    <property type="entry name" value="HTH_XRE"/>
    <property type="match status" value="1"/>
</dbReference>
<dbReference type="InterPro" id="IPR001387">
    <property type="entry name" value="Cro/C1-type_HTH"/>
</dbReference>
<dbReference type="CDD" id="cd00093">
    <property type="entry name" value="HTH_XRE"/>
    <property type="match status" value="1"/>
</dbReference>
<dbReference type="Proteomes" id="UP000222614">
    <property type="component" value="Segment"/>
</dbReference>
<dbReference type="InterPro" id="IPR010982">
    <property type="entry name" value="Lambda_DNA-bd_dom_sf"/>
</dbReference>
<dbReference type="SUPFAM" id="SSF47413">
    <property type="entry name" value="lambda repressor-like DNA-binding domains"/>
    <property type="match status" value="1"/>
</dbReference>
<protein>
    <submittedName>
        <fullName evidence="2">Helix-turn-helix DNA binding protein</fullName>
    </submittedName>
</protein>
<reference evidence="3" key="1">
    <citation type="submission" date="2016-08" db="EMBL/GenBank/DDBJ databases">
        <authorList>
            <person name="Seilhamer J.J."/>
        </authorList>
    </citation>
    <scope>NUCLEOTIDE SEQUENCE [LARGE SCALE GENOMIC DNA]</scope>
</reference>
<dbReference type="Gene3D" id="1.10.260.40">
    <property type="entry name" value="lambda repressor-like DNA-binding domains"/>
    <property type="match status" value="1"/>
</dbReference>
<evidence type="ECO:0000259" key="1">
    <source>
        <dbReference type="PROSITE" id="PS50943"/>
    </source>
</evidence>
<organism evidence="2 3">
    <name type="scientific">Mycobacterium phage Tortellini</name>
    <dbReference type="NCBI Taxonomy" id="1897497"/>
    <lineage>
        <taxon>Viruses</taxon>
        <taxon>Duplodnaviria</taxon>
        <taxon>Heunggongvirae</taxon>
        <taxon>Uroviricota</taxon>
        <taxon>Caudoviricetes</taxon>
        <taxon>Pclasvirinae</taxon>
        <taxon>Tortellinivirus</taxon>
        <taxon>Tortellinivirus tortellini</taxon>
        <taxon>Mycobacterium virus Tortellini</taxon>
    </lineage>
</organism>
<gene>
    <name evidence="2" type="ORF">SEA_TORTELLINI_38</name>
</gene>
<evidence type="ECO:0000313" key="3">
    <source>
        <dbReference type="Proteomes" id="UP000222614"/>
    </source>
</evidence>
<proteinExistence type="predicted"/>
<keyword evidence="3" id="KW-1185">Reference proteome</keyword>
<dbReference type="EMBL" id="KX648391">
    <property type="protein sequence ID" value="AOT25783.1"/>
    <property type="molecule type" value="Genomic_DNA"/>
</dbReference>
<evidence type="ECO:0000313" key="2">
    <source>
        <dbReference type="EMBL" id="AOT25783.1"/>
    </source>
</evidence>
<sequence>MVRKRPPRQRKEYWMRVKDPALIRRKRKRKGFSQAELAYLAKRSQQAISLIERGEMRNISEDFALLLAARLDVDWEDLFDAHEIEVGTAVTSAVHSDGDSKASA</sequence>
<feature type="domain" description="HTH cro/C1-type" evidence="1">
    <location>
        <begin position="23"/>
        <end position="78"/>
    </location>
</feature>
<dbReference type="GO" id="GO:0003677">
    <property type="term" value="F:DNA binding"/>
    <property type="evidence" value="ECO:0007669"/>
    <property type="project" value="InterPro"/>
</dbReference>
<name>A0A1D8EX43_9CAUD</name>
<dbReference type="Pfam" id="PF01381">
    <property type="entry name" value="HTH_3"/>
    <property type="match status" value="1"/>
</dbReference>
<dbReference type="PROSITE" id="PS50943">
    <property type="entry name" value="HTH_CROC1"/>
    <property type="match status" value="1"/>
</dbReference>
<accession>A0A1D8EX43</accession>